<dbReference type="Gene3D" id="3.40.50.300">
    <property type="entry name" value="P-loop containing nucleotide triphosphate hydrolases"/>
    <property type="match status" value="1"/>
</dbReference>
<evidence type="ECO:0000256" key="3">
    <source>
        <dbReference type="ARBA" id="ARBA00022741"/>
    </source>
</evidence>
<dbReference type="EMBL" id="CP100355">
    <property type="protein sequence ID" value="UTF52735.1"/>
    <property type="molecule type" value="Genomic_DNA"/>
</dbReference>
<dbReference type="Gene3D" id="1.10.8.60">
    <property type="match status" value="1"/>
</dbReference>
<keyword evidence="2" id="KW-0235">DNA replication</keyword>
<dbReference type="RefSeq" id="WP_254156768.1">
    <property type="nucleotide sequence ID" value="NZ_CP100355.1"/>
</dbReference>
<evidence type="ECO:0000313" key="6">
    <source>
        <dbReference type="EMBL" id="UTF52735.1"/>
    </source>
</evidence>
<dbReference type="GeneID" id="73291022"/>
<dbReference type="InterPro" id="IPR003593">
    <property type="entry name" value="AAA+_ATPase"/>
</dbReference>
<feature type="domain" description="AAA+ ATPase" evidence="5">
    <location>
        <begin position="45"/>
        <end position="189"/>
    </location>
</feature>
<dbReference type="SUPFAM" id="SSF52540">
    <property type="entry name" value="P-loop containing nucleoside triphosphate hydrolases"/>
    <property type="match status" value="1"/>
</dbReference>
<evidence type="ECO:0000313" key="7">
    <source>
        <dbReference type="Proteomes" id="UP001056855"/>
    </source>
</evidence>
<dbReference type="InterPro" id="IPR027417">
    <property type="entry name" value="P-loop_NTPase"/>
</dbReference>
<keyword evidence="4" id="KW-0067">ATP-binding</keyword>
<evidence type="ECO:0000256" key="2">
    <source>
        <dbReference type="ARBA" id="ARBA00022705"/>
    </source>
</evidence>
<evidence type="ECO:0000259" key="5">
    <source>
        <dbReference type="SMART" id="SM00382"/>
    </source>
</evidence>
<dbReference type="Proteomes" id="UP001056855">
    <property type="component" value="Chromosome"/>
</dbReference>
<evidence type="ECO:0000256" key="4">
    <source>
        <dbReference type="ARBA" id="ARBA00022840"/>
    </source>
</evidence>
<dbReference type="Pfam" id="PF22703">
    <property type="entry name" value="Cdc6_lid"/>
    <property type="match status" value="1"/>
</dbReference>
<dbReference type="InterPro" id="IPR050311">
    <property type="entry name" value="ORC1/CDC6"/>
</dbReference>
<dbReference type="GO" id="GO:0016887">
    <property type="term" value="F:ATP hydrolysis activity"/>
    <property type="evidence" value="ECO:0007669"/>
    <property type="project" value="InterPro"/>
</dbReference>
<gene>
    <name evidence="6" type="ORF">NGM29_13210</name>
</gene>
<dbReference type="SMART" id="SM00382">
    <property type="entry name" value="AAA"/>
    <property type="match status" value="1"/>
</dbReference>
<reference evidence="6" key="1">
    <citation type="submission" date="2022-06" db="EMBL/GenBank/DDBJ databases">
        <title>Diverse halophilic archaea isolated from saline environments.</title>
        <authorList>
            <person name="Cui H.-L."/>
        </authorList>
    </citation>
    <scope>NUCLEOTIDE SEQUENCE</scope>
    <source>
        <strain evidence="6">WLHS1</strain>
    </source>
</reference>
<dbReference type="PANTHER" id="PTHR10763:SF22">
    <property type="entry name" value="ORC1-TYPE DNA REPLICATION PROTEIN"/>
    <property type="match status" value="1"/>
</dbReference>
<protein>
    <submittedName>
        <fullName evidence="6">Orc1/cdc6 family replication initiation protein</fullName>
    </submittedName>
</protein>
<sequence length="346" mass="38475">MIVTDRLVRNREVLEDDTQPEDVLHRDGETDHLISLLSPLTAGGSASGAFIYGPPGTGKTVTARQIFDELHEEADVATAEVDCWSDHSRRRALLAILNGLDDATAINAENAAPGDLLHRIRNAVDGPAVVMFDEADQLEDFTVLRDVYQLPDVTMLLIANKEHSVFGNLEPGLHSRIGTMHRIKFDPYHDEQLVEILRERVRVGVHDGVVDDDHLEEIADAAARDARVAINILRVSLDLATAREEESLSEAIIDDAIPIAQRDIAKARVSAVTREQRQLLEALLEIEPAKIGEIYEVYEAEIGDKTKRTIGNWLRDKFPQYNLVQKDSSASPTEFELTQAARDVLK</sequence>
<dbReference type="GO" id="GO:0005524">
    <property type="term" value="F:ATP binding"/>
    <property type="evidence" value="ECO:0007669"/>
    <property type="project" value="UniProtKB-KW"/>
</dbReference>
<dbReference type="GO" id="GO:0006260">
    <property type="term" value="P:DNA replication"/>
    <property type="evidence" value="ECO:0007669"/>
    <property type="project" value="UniProtKB-KW"/>
</dbReference>
<dbReference type="Pfam" id="PF13401">
    <property type="entry name" value="AAA_22"/>
    <property type="match status" value="1"/>
</dbReference>
<dbReference type="AlphaFoldDB" id="A0A9E7STN9"/>
<dbReference type="PANTHER" id="PTHR10763">
    <property type="entry name" value="CELL DIVISION CONTROL PROTEIN 6-RELATED"/>
    <property type="match status" value="1"/>
</dbReference>
<evidence type="ECO:0000256" key="1">
    <source>
        <dbReference type="ARBA" id="ARBA00006184"/>
    </source>
</evidence>
<dbReference type="CDD" id="cd00009">
    <property type="entry name" value="AAA"/>
    <property type="match status" value="1"/>
</dbReference>
<comment type="similarity">
    <text evidence="1">Belongs to the CDC6/cdc18 family.</text>
</comment>
<dbReference type="KEGG" id="sawl:NGM29_13210"/>
<dbReference type="InterPro" id="IPR049945">
    <property type="entry name" value="AAA_22"/>
</dbReference>
<keyword evidence="7" id="KW-1185">Reference proteome</keyword>
<accession>A0A9E7STN9</accession>
<name>A0A9E7STN9_9EURY</name>
<proteinExistence type="inferred from homology"/>
<dbReference type="InterPro" id="IPR055237">
    <property type="entry name" value="Cdc6_lid"/>
</dbReference>
<keyword evidence="3" id="KW-0547">Nucleotide-binding</keyword>
<organism evidence="6 7">
    <name type="scientific">Natronosalvus rutilus</name>
    <dbReference type="NCBI Taxonomy" id="2953753"/>
    <lineage>
        <taxon>Archaea</taxon>
        <taxon>Methanobacteriati</taxon>
        <taxon>Methanobacteriota</taxon>
        <taxon>Stenosarchaea group</taxon>
        <taxon>Halobacteria</taxon>
        <taxon>Halobacteriales</taxon>
        <taxon>Natrialbaceae</taxon>
        <taxon>Natronosalvus</taxon>
    </lineage>
</organism>